<reference evidence="4" key="1">
    <citation type="journal article" date="2022" name="Front. Genet.">
        <title>Chromosome-Scale Assembly of the Dendrobium nobile Genome Provides Insights Into the Molecular Mechanism of the Biosynthesis of the Medicinal Active Ingredient of Dendrobium.</title>
        <authorList>
            <person name="Xu Q."/>
            <person name="Niu S.-C."/>
            <person name="Li K.-L."/>
            <person name="Zheng P.-J."/>
            <person name="Zhang X.-J."/>
            <person name="Jia Y."/>
            <person name="Liu Y."/>
            <person name="Niu Y.-X."/>
            <person name="Yu L.-H."/>
            <person name="Chen D.-F."/>
            <person name="Zhang G.-Q."/>
        </authorList>
    </citation>
    <scope>NUCLEOTIDE SEQUENCE</scope>
    <source>
        <tissue evidence="4">Leaf</tissue>
    </source>
</reference>
<evidence type="ECO:0000256" key="1">
    <source>
        <dbReference type="PROSITE-ProRule" id="PRU00047"/>
    </source>
</evidence>
<dbReference type="Pfam" id="PF14223">
    <property type="entry name" value="Retrotran_gag_2"/>
    <property type="match status" value="1"/>
</dbReference>
<sequence length="330" mass="36081">MVSELPMGDQDSVSSLPPPSSLAAINTDVEISIPATLKFLISHIKNLIPHPLTSENYAIWRIQVLQQFTATGYAGHLSGAAAPPADIASSAHANWRLADSLLLSALFSTISPALLPYVITATSACEVWSTLERRLQPSSRSRVMQLKNELHHVQMKNSTMQQYLSQIKNIVDNIAASGSKVDPEDVILYTLNGLPPAYNSFKTSIRTSPIPSDLDNLYSLLCNEEIHINQDLAKDQVVTSTAFYAAPNYPPHGRNYKRPVKNKPGTYIPPTTNTNNTSSLPNGASRPTCQICGKTGHTALNCWHRCDLKYAPTTNYNPKALLAQPTSYPT</sequence>
<dbReference type="GO" id="GO:0008270">
    <property type="term" value="F:zinc ion binding"/>
    <property type="evidence" value="ECO:0007669"/>
    <property type="project" value="UniProtKB-KW"/>
</dbReference>
<dbReference type="GO" id="GO:0003676">
    <property type="term" value="F:nucleic acid binding"/>
    <property type="evidence" value="ECO:0007669"/>
    <property type="project" value="InterPro"/>
</dbReference>
<dbReference type="OrthoDB" id="1845088at2759"/>
<evidence type="ECO:0000313" key="5">
    <source>
        <dbReference type="Proteomes" id="UP000829196"/>
    </source>
</evidence>
<feature type="region of interest" description="Disordered" evidence="2">
    <location>
        <begin position="253"/>
        <end position="283"/>
    </location>
</feature>
<accession>A0A8T3A126</accession>
<dbReference type="AlphaFoldDB" id="A0A8T3A126"/>
<dbReference type="Proteomes" id="UP000829196">
    <property type="component" value="Unassembled WGS sequence"/>
</dbReference>
<dbReference type="PANTHER" id="PTHR47481">
    <property type="match status" value="1"/>
</dbReference>
<dbReference type="PROSITE" id="PS50158">
    <property type="entry name" value="ZF_CCHC"/>
    <property type="match status" value="1"/>
</dbReference>
<keyword evidence="1" id="KW-0862">Zinc</keyword>
<proteinExistence type="predicted"/>
<organism evidence="4 5">
    <name type="scientific">Dendrobium nobile</name>
    <name type="common">Orchid</name>
    <dbReference type="NCBI Taxonomy" id="94219"/>
    <lineage>
        <taxon>Eukaryota</taxon>
        <taxon>Viridiplantae</taxon>
        <taxon>Streptophyta</taxon>
        <taxon>Embryophyta</taxon>
        <taxon>Tracheophyta</taxon>
        <taxon>Spermatophyta</taxon>
        <taxon>Magnoliopsida</taxon>
        <taxon>Liliopsida</taxon>
        <taxon>Asparagales</taxon>
        <taxon>Orchidaceae</taxon>
        <taxon>Epidendroideae</taxon>
        <taxon>Malaxideae</taxon>
        <taxon>Dendrobiinae</taxon>
        <taxon>Dendrobium</taxon>
    </lineage>
</organism>
<feature type="domain" description="CCHC-type" evidence="3">
    <location>
        <begin position="289"/>
        <end position="302"/>
    </location>
</feature>
<gene>
    <name evidence="4" type="ORF">KFK09_027829</name>
</gene>
<dbReference type="InterPro" id="IPR001878">
    <property type="entry name" value="Znf_CCHC"/>
</dbReference>
<evidence type="ECO:0000259" key="3">
    <source>
        <dbReference type="PROSITE" id="PS50158"/>
    </source>
</evidence>
<keyword evidence="5" id="KW-1185">Reference proteome</keyword>
<evidence type="ECO:0000256" key="2">
    <source>
        <dbReference type="SAM" id="MobiDB-lite"/>
    </source>
</evidence>
<dbReference type="EMBL" id="JAGYWB010000019">
    <property type="protein sequence ID" value="KAI0488006.1"/>
    <property type="molecule type" value="Genomic_DNA"/>
</dbReference>
<protein>
    <recommendedName>
        <fullName evidence="3">CCHC-type domain-containing protein</fullName>
    </recommendedName>
</protein>
<dbReference type="PANTHER" id="PTHR47481:SF43">
    <property type="entry name" value="RETROTRANSPOSON COPIA-LIKE N-TERMINAL DOMAIN-CONTAINING PROTEIN"/>
    <property type="match status" value="1"/>
</dbReference>
<evidence type="ECO:0000313" key="4">
    <source>
        <dbReference type="EMBL" id="KAI0488006.1"/>
    </source>
</evidence>
<name>A0A8T3A126_DENNO</name>
<feature type="compositionally biased region" description="Low complexity" evidence="2">
    <location>
        <begin position="269"/>
        <end position="282"/>
    </location>
</feature>
<keyword evidence="1" id="KW-0863">Zinc-finger</keyword>
<comment type="caution">
    <text evidence="4">The sequence shown here is derived from an EMBL/GenBank/DDBJ whole genome shotgun (WGS) entry which is preliminary data.</text>
</comment>
<keyword evidence="1" id="KW-0479">Metal-binding</keyword>